<dbReference type="Proteomes" id="UP000027997">
    <property type="component" value="Unassembled WGS sequence"/>
</dbReference>
<dbReference type="EMBL" id="JOJP01000001">
    <property type="protein sequence ID" value="KEI69775.1"/>
    <property type="molecule type" value="Genomic_DNA"/>
</dbReference>
<sequence length="296" mass="32930">MDLRPLKQFLALAESLHFNRASLICHVSPSTLSRTIKQLEDQLGVALFERDNRSVSLTSEGERFQTYAREALSQWEIIHNELMAGARELHGSLSMYCSVTASYSFLYEILSQFRPKYPGIEIKLHTGDPEPAIQRVLTDQEDLAIAARPDNLPAGLAFQQIAVSPLLFIAPVVSQLPDSLFEKQLQVHDFDDVPMILQEKGIARQRLDSWFQANGRNPKIYAQVAGNEAIVSMVSLGFGVGVVPEIVLSNSPLAANVQVLKVSPELKPYKVGLCVLEKKLRNPLIAALWNQLSDIL</sequence>
<dbReference type="eggNOG" id="COG0583">
    <property type="taxonomic scope" value="Bacteria"/>
</dbReference>
<feature type="domain" description="HTH lysR-type" evidence="5">
    <location>
        <begin position="1"/>
        <end position="58"/>
    </location>
</feature>
<dbReference type="InterPro" id="IPR036390">
    <property type="entry name" value="WH_DNA-bd_sf"/>
</dbReference>
<keyword evidence="4" id="KW-0804">Transcription</keyword>
<reference evidence="6 7" key="1">
    <citation type="submission" date="2014-06" db="EMBL/GenBank/DDBJ databases">
        <title>Whole Genome Sequences of Three Symbiotic Endozoicomonas Bacteria.</title>
        <authorList>
            <person name="Neave M.J."/>
            <person name="Apprill A."/>
            <person name="Voolstra C.R."/>
        </authorList>
    </citation>
    <scope>NUCLEOTIDE SEQUENCE [LARGE SCALE GENOMIC DNA]</scope>
    <source>
        <strain evidence="6 7">DSM 22380</strain>
    </source>
</reference>
<keyword evidence="2" id="KW-0805">Transcription regulation</keyword>
<evidence type="ECO:0000313" key="7">
    <source>
        <dbReference type="Proteomes" id="UP000027997"/>
    </source>
</evidence>
<evidence type="ECO:0000259" key="5">
    <source>
        <dbReference type="PROSITE" id="PS50931"/>
    </source>
</evidence>
<comment type="similarity">
    <text evidence="1">Belongs to the LysR transcriptional regulatory family.</text>
</comment>
<dbReference type="InterPro" id="IPR005119">
    <property type="entry name" value="LysR_subst-bd"/>
</dbReference>
<keyword evidence="3" id="KW-0238">DNA-binding</keyword>
<dbReference type="SUPFAM" id="SSF53850">
    <property type="entry name" value="Periplasmic binding protein-like II"/>
    <property type="match status" value="1"/>
</dbReference>
<gene>
    <name evidence="6" type="ORF">GV64_02585</name>
</gene>
<dbReference type="STRING" id="305900.GV64_02585"/>
<dbReference type="GO" id="GO:0000976">
    <property type="term" value="F:transcription cis-regulatory region binding"/>
    <property type="evidence" value="ECO:0007669"/>
    <property type="project" value="TreeGrafter"/>
</dbReference>
<dbReference type="Pfam" id="PF00126">
    <property type="entry name" value="HTH_1"/>
    <property type="match status" value="1"/>
</dbReference>
<dbReference type="InterPro" id="IPR037404">
    <property type="entry name" value="IlvY_PBP2"/>
</dbReference>
<evidence type="ECO:0000256" key="2">
    <source>
        <dbReference type="ARBA" id="ARBA00023015"/>
    </source>
</evidence>
<dbReference type="GO" id="GO:0003700">
    <property type="term" value="F:DNA-binding transcription factor activity"/>
    <property type="evidence" value="ECO:0007669"/>
    <property type="project" value="InterPro"/>
</dbReference>
<comment type="caution">
    <text evidence="6">The sequence shown here is derived from an EMBL/GenBank/DDBJ whole genome shotgun (WGS) entry which is preliminary data.</text>
</comment>
<dbReference type="PROSITE" id="PS50931">
    <property type="entry name" value="HTH_LYSR"/>
    <property type="match status" value="1"/>
</dbReference>
<proteinExistence type="inferred from homology"/>
<evidence type="ECO:0000313" key="6">
    <source>
        <dbReference type="EMBL" id="KEI69775.1"/>
    </source>
</evidence>
<organism evidence="6 7">
    <name type="scientific">Endozoicomonas elysicola</name>
    <dbReference type="NCBI Taxonomy" id="305900"/>
    <lineage>
        <taxon>Bacteria</taxon>
        <taxon>Pseudomonadati</taxon>
        <taxon>Pseudomonadota</taxon>
        <taxon>Gammaproteobacteria</taxon>
        <taxon>Oceanospirillales</taxon>
        <taxon>Endozoicomonadaceae</taxon>
        <taxon>Endozoicomonas</taxon>
    </lineage>
</organism>
<dbReference type="InterPro" id="IPR000847">
    <property type="entry name" value="LysR_HTH_N"/>
</dbReference>
<dbReference type="InterPro" id="IPR036388">
    <property type="entry name" value="WH-like_DNA-bd_sf"/>
</dbReference>
<evidence type="ECO:0000256" key="3">
    <source>
        <dbReference type="ARBA" id="ARBA00023125"/>
    </source>
</evidence>
<dbReference type="FunFam" id="1.10.10.10:FF:000001">
    <property type="entry name" value="LysR family transcriptional regulator"/>
    <property type="match status" value="1"/>
</dbReference>
<dbReference type="AlphaFoldDB" id="A0A081K6J9"/>
<accession>A0A081K6J9</accession>
<dbReference type="Gene3D" id="1.10.10.10">
    <property type="entry name" value="Winged helix-like DNA-binding domain superfamily/Winged helix DNA-binding domain"/>
    <property type="match status" value="1"/>
</dbReference>
<dbReference type="Pfam" id="PF03466">
    <property type="entry name" value="LysR_substrate"/>
    <property type="match status" value="1"/>
</dbReference>
<protein>
    <submittedName>
        <fullName evidence="6">Transcriptional regulator</fullName>
    </submittedName>
</protein>
<dbReference type="RefSeq" id="WP_034844527.1">
    <property type="nucleotide sequence ID" value="NZ_JOJP01000001.1"/>
</dbReference>
<dbReference type="PANTHER" id="PTHR30126">
    <property type="entry name" value="HTH-TYPE TRANSCRIPTIONAL REGULATOR"/>
    <property type="match status" value="1"/>
</dbReference>
<dbReference type="CDD" id="cd08430">
    <property type="entry name" value="PBP2_IlvY"/>
    <property type="match status" value="1"/>
</dbReference>
<dbReference type="Gene3D" id="3.40.190.290">
    <property type="match status" value="1"/>
</dbReference>
<dbReference type="SUPFAM" id="SSF46785">
    <property type="entry name" value="Winged helix' DNA-binding domain"/>
    <property type="match status" value="1"/>
</dbReference>
<evidence type="ECO:0000256" key="4">
    <source>
        <dbReference type="ARBA" id="ARBA00023163"/>
    </source>
</evidence>
<dbReference type="PANTHER" id="PTHR30126:SF81">
    <property type="entry name" value="HTH-TYPE TRANSCRIPTIONAL REGULATOR ILVY"/>
    <property type="match status" value="1"/>
</dbReference>
<name>A0A081K6J9_9GAMM</name>
<keyword evidence="7" id="KW-1185">Reference proteome</keyword>
<evidence type="ECO:0000256" key="1">
    <source>
        <dbReference type="ARBA" id="ARBA00009437"/>
    </source>
</evidence>
<dbReference type="NCBIfam" id="NF008722">
    <property type="entry name" value="PRK11716.1"/>
    <property type="match status" value="1"/>
</dbReference>